<keyword evidence="2" id="KW-1185">Reference proteome</keyword>
<organism evidence="1 2">
    <name type="scientific">Allokutzneria oryzae</name>
    <dbReference type="NCBI Taxonomy" id="1378989"/>
    <lineage>
        <taxon>Bacteria</taxon>
        <taxon>Bacillati</taxon>
        <taxon>Actinomycetota</taxon>
        <taxon>Actinomycetes</taxon>
        <taxon>Pseudonocardiales</taxon>
        <taxon>Pseudonocardiaceae</taxon>
        <taxon>Allokutzneria</taxon>
    </lineage>
</organism>
<dbReference type="Proteomes" id="UP001589693">
    <property type="component" value="Unassembled WGS sequence"/>
</dbReference>
<comment type="caution">
    <text evidence="1">The sequence shown here is derived from an EMBL/GenBank/DDBJ whole genome shotgun (WGS) entry which is preliminary data.</text>
</comment>
<evidence type="ECO:0000313" key="1">
    <source>
        <dbReference type="EMBL" id="MFB9907099.1"/>
    </source>
</evidence>
<protein>
    <recommendedName>
        <fullName evidence="3">ESX-1 secretion-associated protein</fullName>
    </recommendedName>
</protein>
<dbReference type="RefSeq" id="WP_377856647.1">
    <property type="nucleotide sequence ID" value="NZ_JBHLZU010000020.1"/>
</dbReference>
<accession>A0ABV6A4A7</accession>
<reference evidence="1 2" key="1">
    <citation type="submission" date="2024-09" db="EMBL/GenBank/DDBJ databases">
        <authorList>
            <person name="Sun Q."/>
            <person name="Mori K."/>
        </authorList>
    </citation>
    <scope>NUCLEOTIDE SEQUENCE [LARGE SCALE GENOMIC DNA]</scope>
    <source>
        <strain evidence="1 2">TBRC 7907</strain>
    </source>
</reference>
<evidence type="ECO:0008006" key="3">
    <source>
        <dbReference type="Google" id="ProtNLM"/>
    </source>
</evidence>
<dbReference type="EMBL" id="JBHLZU010000020">
    <property type="protein sequence ID" value="MFB9907099.1"/>
    <property type="molecule type" value="Genomic_DNA"/>
</dbReference>
<evidence type="ECO:0000313" key="2">
    <source>
        <dbReference type="Proteomes" id="UP001589693"/>
    </source>
</evidence>
<proteinExistence type="predicted"/>
<gene>
    <name evidence="1" type="ORF">ACFFQA_24455</name>
</gene>
<sequence length="98" mass="10153">MGFGTNTDEMSTVAGALRSAAEAAAPKIKPVEVAANEVGNLGLAHVEAAKKYNDGLRRLVTAANSFVAATNDFAGRLEKTKGGYQWVENKNTGTVGGK</sequence>
<name>A0ABV6A4A7_9PSEU</name>